<comment type="caution">
    <text evidence="3">The sequence shown here is derived from an EMBL/GenBank/DDBJ whole genome shotgun (WGS) entry which is preliminary data.</text>
</comment>
<name>A0A916WRC5_9SPHN</name>
<evidence type="ECO:0000259" key="2">
    <source>
        <dbReference type="PROSITE" id="PS50222"/>
    </source>
</evidence>
<dbReference type="AlphaFoldDB" id="A0A916WRC5"/>
<dbReference type="InterPro" id="IPR018247">
    <property type="entry name" value="EF_Hand_1_Ca_BS"/>
</dbReference>
<protein>
    <recommendedName>
        <fullName evidence="2">EF-hand domain-containing protein</fullName>
    </recommendedName>
</protein>
<evidence type="ECO:0000313" key="4">
    <source>
        <dbReference type="Proteomes" id="UP000623067"/>
    </source>
</evidence>
<feature type="region of interest" description="Disordered" evidence="1">
    <location>
        <begin position="138"/>
        <end position="171"/>
    </location>
</feature>
<evidence type="ECO:0000313" key="3">
    <source>
        <dbReference type="EMBL" id="GGB25427.1"/>
    </source>
</evidence>
<dbReference type="RefSeq" id="WP_229664424.1">
    <property type="nucleotide sequence ID" value="NZ_BMIH01000002.1"/>
</dbReference>
<organism evidence="3 4">
    <name type="scientific">Sphingomonas metalli</name>
    <dbReference type="NCBI Taxonomy" id="1779358"/>
    <lineage>
        <taxon>Bacteria</taxon>
        <taxon>Pseudomonadati</taxon>
        <taxon>Pseudomonadota</taxon>
        <taxon>Alphaproteobacteria</taxon>
        <taxon>Sphingomonadales</taxon>
        <taxon>Sphingomonadaceae</taxon>
        <taxon>Sphingomonas</taxon>
    </lineage>
</organism>
<dbReference type="Gene3D" id="1.10.238.10">
    <property type="entry name" value="EF-hand"/>
    <property type="match status" value="1"/>
</dbReference>
<dbReference type="PROSITE" id="PS00018">
    <property type="entry name" value="EF_HAND_1"/>
    <property type="match status" value="1"/>
</dbReference>
<evidence type="ECO:0000256" key="1">
    <source>
        <dbReference type="SAM" id="MobiDB-lite"/>
    </source>
</evidence>
<dbReference type="Pfam" id="PF13202">
    <property type="entry name" value="EF-hand_5"/>
    <property type="match status" value="2"/>
</dbReference>
<keyword evidence="4" id="KW-1185">Reference proteome</keyword>
<dbReference type="Proteomes" id="UP000623067">
    <property type="component" value="Unassembled WGS sequence"/>
</dbReference>
<accession>A0A916WRC5</accession>
<dbReference type="GO" id="GO:0005509">
    <property type="term" value="F:calcium ion binding"/>
    <property type="evidence" value="ECO:0007669"/>
    <property type="project" value="InterPro"/>
</dbReference>
<reference evidence="3" key="1">
    <citation type="journal article" date="2014" name="Int. J. Syst. Evol. Microbiol.">
        <title>Complete genome sequence of Corynebacterium casei LMG S-19264T (=DSM 44701T), isolated from a smear-ripened cheese.</title>
        <authorList>
            <consortium name="US DOE Joint Genome Institute (JGI-PGF)"/>
            <person name="Walter F."/>
            <person name="Albersmeier A."/>
            <person name="Kalinowski J."/>
            <person name="Ruckert C."/>
        </authorList>
    </citation>
    <scope>NUCLEOTIDE SEQUENCE</scope>
    <source>
        <strain evidence="3">CGMCC 1.15330</strain>
    </source>
</reference>
<sequence>MMVAALLLLQAAATPPPGSDIVVRAPATPFGQTPATMVIEPVAMMIATLDADGDGETTRSEMIEGVRHSFEAIDTQHRGSLGYIQFADWAEKWLGDRNALPSPFDVDRDGDNRITLDELQAHFAKLFSRFDANRDGAISRSETLTVRATPADRNGPTAPRPPTGERRKGGR</sequence>
<proteinExistence type="predicted"/>
<dbReference type="EMBL" id="BMIH01000002">
    <property type="protein sequence ID" value="GGB25427.1"/>
    <property type="molecule type" value="Genomic_DNA"/>
</dbReference>
<feature type="domain" description="EF-hand" evidence="2">
    <location>
        <begin position="105"/>
        <end position="129"/>
    </location>
</feature>
<dbReference type="SUPFAM" id="SSF47473">
    <property type="entry name" value="EF-hand"/>
    <property type="match status" value="1"/>
</dbReference>
<dbReference type="InterPro" id="IPR011992">
    <property type="entry name" value="EF-hand-dom_pair"/>
</dbReference>
<reference evidence="3" key="2">
    <citation type="submission" date="2020-09" db="EMBL/GenBank/DDBJ databases">
        <authorList>
            <person name="Sun Q."/>
            <person name="Zhou Y."/>
        </authorList>
    </citation>
    <scope>NUCLEOTIDE SEQUENCE</scope>
    <source>
        <strain evidence="3">CGMCC 1.15330</strain>
    </source>
</reference>
<gene>
    <name evidence="3" type="ORF">GCM10011380_13770</name>
</gene>
<dbReference type="PROSITE" id="PS50222">
    <property type="entry name" value="EF_HAND_2"/>
    <property type="match status" value="1"/>
</dbReference>
<dbReference type="InterPro" id="IPR002048">
    <property type="entry name" value="EF_hand_dom"/>
</dbReference>